<dbReference type="Pfam" id="PF00106">
    <property type="entry name" value="adh_short"/>
    <property type="match status" value="1"/>
</dbReference>
<sequence>MAPLASIVNIETFIKLGRTVLTPKLIVPLYVLTHHTDKGRLLSAVKPDLAKWIKLIAILGVAKKLHGLFNQALLNNFKRDKYVWNREVAVVTGGSDGIGAKVSRILAERGVRIAVLDIKPPVYTTGPNIHYIKCDITSKADIKAAATEIRGKFGEPTILVNNAGILPGTTLLGSSDELTRKVFEINTLSHYTLAREFLPYMVKRDHGMVVTVASQAGFISLPNMIDYSGSKSAAISFHEGLNAELRARYKAPRVRTVLLAPGFIKTTLIDKLTCFDSFVNPLLNPDDVAKALTKQILTGQSGAVYLPEFSSSFTGRLMRALPEWIQRIVHICSEDLTHGSGK</sequence>
<dbReference type="Proteomes" id="UP000242877">
    <property type="component" value="Unassembled WGS sequence"/>
</dbReference>
<evidence type="ECO:0000256" key="8">
    <source>
        <dbReference type="ARBA" id="ARBA00023136"/>
    </source>
</evidence>
<dbReference type="PANTHER" id="PTHR24322:SF736">
    <property type="entry name" value="RETINOL DEHYDROGENASE 10"/>
    <property type="match status" value="1"/>
</dbReference>
<dbReference type="EMBL" id="AZGZ01000028">
    <property type="protein sequence ID" value="KZZ88087.1"/>
    <property type="molecule type" value="Genomic_DNA"/>
</dbReference>
<comment type="similarity">
    <text evidence="2 12">Belongs to the short-chain dehydrogenases/reductases (SDR) family.</text>
</comment>
<keyword evidence="14" id="KW-1185">Reference proteome</keyword>
<organism evidence="13 14">
    <name type="scientific">Ascosphaera apis ARSEF 7405</name>
    <dbReference type="NCBI Taxonomy" id="392613"/>
    <lineage>
        <taxon>Eukaryota</taxon>
        <taxon>Fungi</taxon>
        <taxon>Dikarya</taxon>
        <taxon>Ascomycota</taxon>
        <taxon>Pezizomycotina</taxon>
        <taxon>Eurotiomycetes</taxon>
        <taxon>Eurotiomycetidae</taxon>
        <taxon>Onygenales</taxon>
        <taxon>Ascosphaeraceae</taxon>
        <taxon>Ascosphaera</taxon>
    </lineage>
</organism>
<evidence type="ECO:0000256" key="12">
    <source>
        <dbReference type="RuleBase" id="RU000363"/>
    </source>
</evidence>
<comment type="subcellular location">
    <subcellularLocation>
        <location evidence="1">Membrane</location>
        <topology evidence="1">Multi-pass membrane protein</topology>
    </subcellularLocation>
</comment>
<keyword evidence="3" id="KW-0812">Transmembrane</keyword>
<evidence type="ECO:0000256" key="9">
    <source>
        <dbReference type="ARBA" id="ARBA00059620"/>
    </source>
</evidence>
<protein>
    <recommendedName>
        <fullName evidence="10">Short-chain dehydrogenase/reductase 3</fullName>
    </recommendedName>
    <alternativeName>
        <fullName evidence="11">Retinal short-chain dehydrogenase/reductase 1</fullName>
    </alternativeName>
</protein>
<keyword evidence="7" id="KW-0443">Lipid metabolism</keyword>
<gene>
    <name evidence="13" type="ORF">AAP_05147</name>
</gene>
<keyword evidence="5" id="KW-1133">Transmembrane helix</keyword>
<dbReference type="GO" id="GO:0052650">
    <property type="term" value="F:all-trans-retinol dehydrogenase (NADP+) activity"/>
    <property type="evidence" value="ECO:0007669"/>
    <property type="project" value="UniProtKB-ARBA"/>
</dbReference>
<dbReference type="Gene3D" id="3.40.50.720">
    <property type="entry name" value="NAD(P)-binding Rossmann-like Domain"/>
    <property type="match status" value="1"/>
</dbReference>
<dbReference type="AlphaFoldDB" id="A0A167VW43"/>
<dbReference type="VEuPathDB" id="FungiDB:AAP_05147"/>
<comment type="function">
    <text evidence="9">Catalyzes the reduction of all-trans-retinal to all-trans-retinol in the presence of NADPH.</text>
</comment>
<keyword evidence="8" id="KW-0472">Membrane</keyword>
<evidence type="ECO:0000256" key="6">
    <source>
        <dbReference type="ARBA" id="ARBA00023002"/>
    </source>
</evidence>
<dbReference type="InterPro" id="IPR036291">
    <property type="entry name" value="NAD(P)-bd_dom_sf"/>
</dbReference>
<keyword evidence="6" id="KW-0560">Oxidoreductase</keyword>
<evidence type="ECO:0000256" key="1">
    <source>
        <dbReference type="ARBA" id="ARBA00004141"/>
    </source>
</evidence>
<name>A0A167VW43_9EURO</name>
<reference evidence="13 14" key="1">
    <citation type="journal article" date="2016" name="Genome Biol. Evol.">
        <title>Divergent and convergent evolution of fungal pathogenicity.</title>
        <authorList>
            <person name="Shang Y."/>
            <person name="Xiao G."/>
            <person name="Zheng P."/>
            <person name="Cen K."/>
            <person name="Zhan S."/>
            <person name="Wang C."/>
        </authorList>
    </citation>
    <scope>NUCLEOTIDE SEQUENCE [LARGE SCALE GENOMIC DNA]</scope>
    <source>
        <strain evidence="13 14">ARSEF 7405</strain>
    </source>
</reference>
<dbReference type="GO" id="GO:0016020">
    <property type="term" value="C:membrane"/>
    <property type="evidence" value="ECO:0007669"/>
    <property type="project" value="UniProtKB-SubCell"/>
</dbReference>
<evidence type="ECO:0000256" key="11">
    <source>
        <dbReference type="ARBA" id="ARBA00082544"/>
    </source>
</evidence>
<dbReference type="OrthoDB" id="10253736at2759"/>
<dbReference type="FunFam" id="3.40.50.720:FF:000131">
    <property type="entry name" value="Short-chain dehydrogenase/reductase 3"/>
    <property type="match status" value="1"/>
</dbReference>
<dbReference type="PRINTS" id="PR00081">
    <property type="entry name" value="GDHRDH"/>
</dbReference>
<dbReference type="SUPFAM" id="SSF51735">
    <property type="entry name" value="NAD(P)-binding Rossmann-fold domains"/>
    <property type="match status" value="1"/>
</dbReference>
<comment type="caution">
    <text evidence="13">The sequence shown here is derived from an EMBL/GenBank/DDBJ whole genome shotgun (WGS) entry which is preliminary data.</text>
</comment>
<evidence type="ECO:0000256" key="3">
    <source>
        <dbReference type="ARBA" id="ARBA00022692"/>
    </source>
</evidence>
<dbReference type="PRINTS" id="PR00080">
    <property type="entry name" value="SDRFAMILY"/>
</dbReference>
<accession>A0A167VW43</accession>
<evidence type="ECO:0000256" key="4">
    <source>
        <dbReference type="ARBA" id="ARBA00022857"/>
    </source>
</evidence>
<dbReference type="InterPro" id="IPR002347">
    <property type="entry name" value="SDR_fam"/>
</dbReference>
<evidence type="ECO:0000256" key="7">
    <source>
        <dbReference type="ARBA" id="ARBA00023098"/>
    </source>
</evidence>
<evidence type="ECO:0000256" key="10">
    <source>
        <dbReference type="ARBA" id="ARBA00068717"/>
    </source>
</evidence>
<evidence type="ECO:0000313" key="14">
    <source>
        <dbReference type="Proteomes" id="UP000242877"/>
    </source>
</evidence>
<proteinExistence type="inferred from homology"/>
<evidence type="ECO:0000256" key="2">
    <source>
        <dbReference type="ARBA" id="ARBA00006484"/>
    </source>
</evidence>
<keyword evidence="4" id="KW-0521">NADP</keyword>
<evidence type="ECO:0000256" key="5">
    <source>
        <dbReference type="ARBA" id="ARBA00022989"/>
    </source>
</evidence>
<dbReference type="PANTHER" id="PTHR24322">
    <property type="entry name" value="PKSB"/>
    <property type="match status" value="1"/>
</dbReference>
<evidence type="ECO:0000313" key="13">
    <source>
        <dbReference type="EMBL" id="KZZ88087.1"/>
    </source>
</evidence>